<sequence length="286" mass="33272">MPIPKSTFRPIAPKPQTPVRDPDVIAVLTFTPSEIQEVTVPTTDVSTPVITKVSKKNNGQKTERASSVEEETGWDDTNTGLLISFLEDNFDIYKKNKSNFAKTAATKIFSGKSWEQIKNKLSHLVTKYNEIKEKENKTGRETQVKWKWFNILDALFGTRENHNPGFLVDGFSDDVQLFDSFKEKETETNEEDPLAEAMISMSNARQIIWEKQLASENDQFEKKQVVEKEIREAETVFKKEELEVERIKAETLRKKMEFEIEQSRMQYEIRMKELDLRMLQYKSSLE</sequence>
<protein>
    <recommendedName>
        <fullName evidence="2">Myb/SANT-like DNA-binding domain-containing protein</fullName>
    </recommendedName>
</protein>
<dbReference type="VEuPathDB" id="FungiDB:FUN_016451"/>
<proteinExistence type="predicted"/>
<gene>
    <name evidence="3" type="ORF">RhiirA5_453924</name>
</gene>
<name>A0A2N0Q5P1_9GLOM</name>
<dbReference type="InterPro" id="IPR044822">
    <property type="entry name" value="Myb_DNA-bind_4"/>
</dbReference>
<evidence type="ECO:0000259" key="2">
    <source>
        <dbReference type="Pfam" id="PF13837"/>
    </source>
</evidence>
<dbReference type="AlphaFoldDB" id="A0A2N0Q5P1"/>
<dbReference type="Proteomes" id="UP000232722">
    <property type="component" value="Unassembled WGS sequence"/>
</dbReference>
<dbReference type="VEuPathDB" id="FungiDB:RhiirA1_393038"/>
<organism evidence="3 4">
    <name type="scientific">Rhizophagus irregularis</name>
    <dbReference type="NCBI Taxonomy" id="588596"/>
    <lineage>
        <taxon>Eukaryota</taxon>
        <taxon>Fungi</taxon>
        <taxon>Fungi incertae sedis</taxon>
        <taxon>Mucoromycota</taxon>
        <taxon>Glomeromycotina</taxon>
        <taxon>Glomeromycetes</taxon>
        <taxon>Glomerales</taxon>
        <taxon>Glomeraceae</taxon>
        <taxon>Rhizophagus</taxon>
    </lineage>
</organism>
<dbReference type="Pfam" id="PF13837">
    <property type="entry name" value="Myb_DNA-bind_4"/>
    <property type="match status" value="1"/>
</dbReference>
<dbReference type="VEuPathDB" id="FungiDB:RhiirFUN_021193"/>
<feature type="domain" description="Myb/SANT-like DNA-binding" evidence="2">
    <location>
        <begin position="73"/>
        <end position="155"/>
    </location>
</feature>
<feature type="coiled-coil region" evidence="1">
    <location>
        <begin position="223"/>
        <end position="259"/>
    </location>
</feature>
<comment type="caution">
    <text evidence="3">The sequence shown here is derived from an EMBL/GenBank/DDBJ whole genome shotgun (WGS) entry which is preliminary data.</text>
</comment>
<evidence type="ECO:0000313" key="4">
    <source>
        <dbReference type="Proteomes" id="UP000232722"/>
    </source>
</evidence>
<reference evidence="3 4" key="2">
    <citation type="submission" date="2017-09" db="EMBL/GenBank/DDBJ databases">
        <title>Extensive intraspecific genome diversity in a model arbuscular mycorrhizal fungus.</title>
        <authorList>
            <person name="Chen E.C."/>
            <person name="Morin E."/>
            <person name="Beaudet D."/>
            <person name="Noel J."/>
            <person name="Ndikumana S."/>
            <person name="Charron P."/>
            <person name="St-Onge C."/>
            <person name="Giorgi J."/>
            <person name="Grigoriev I.V."/>
            <person name="Roux C."/>
            <person name="Martin F.M."/>
            <person name="Corradi N."/>
        </authorList>
    </citation>
    <scope>NUCLEOTIDE SEQUENCE [LARGE SCALE GENOMIC DNA]</scope>
    <source>
        <strain evidence="3 4">A5</strain>
    </source>
</reference>
<evidence type="ECO:0000313" key="3">
    <source>
        <dbReference type="EMBL" id="PKC14356.1"/>
    </source>
</evidence>
<keyword evidence="1" id="KW-0175">Coiled coil</keyword>
<accession>A0A2N0Q5P1</accession>
<reference evidence="3 4" key="1">
    <citation type="submission" date="2016-04" db="EMBL/GenBank/DDBJ databases">
        <title>Genome analyses suggest a sexual origin of heterokaryosis in a supposedly ancient asexual fungus.</title>
        <authorList>
            <person name="Ropars J."/>
            <person name="Sedzielewska K."/>
            <person name="Noel J."/>
            <person name="Charron P."/>
            <person name="Farinelli L."/>
            <person name="Marton T."/>
            <person name="Kruger M."/>
            <person name="Pelin A."/>
            <person name="Brachmann A."/>
            <person name="Corradi N."/>
        </authorList>
    </citation>
    <scope>NUCLEOTIDE SEQUENCE [LARGE SCALE GENOMIC DNA]</scope>
    <source>
        <strain evidence="3 4">A5</strain>
    </source>
</reference>
<dbReference type="EMBL" id="LLXJ01000138">
    <property type="protein sequence ID" value="PKC14356.1"/>
    <property type="molecule type" value="Genomic_DNA"/>
</dbReference>
<evidence type="ECO:0000256" key="1">
    <source>
        <dbReference type="SAM" id="Coils"/>
    </source>
</evidence>